<accession>A0ABS7X6Z0</accession>
<dbReference type="Gene3D" id="3.40.50.1110">
    <property type="entry name" value="SGNH hydrolase"/>
    <property type="match status" value="1"/>
</dbReference>
<evidence type="ECO:0000313" key="2">
    <source>
        <dbReference type="Proteomes" id="UP000663814"/>
    </source>
</evidence>
<comment type="caution">
    <text evidence="1">The sequence shown here is derived from an EMBL/GenBank/DDBJ whole genome shotgun (WGS) entry which is preliminary data.</text>
</comment>
<sequence length="275" mass="30810">MAIAHSRESFYMLVQRFPHRKQILVEGDSWVGHPLPRATNLCVQINNYFRGRCNIFSLGEIGHLATDMMSGYSLRFFQDVLKASQYNFDLIFFSAGGNDILANDQPGLALTELLVSSSDNNPSSCINRGVWQLLLAGVLDAYKTLVSTVESLKPGCPIVTHTYDYIYPRNKGADILFNNVLGPWVYPAMRSKGIADPLLQRNIIRLLLDEFADALAELSRLQTTLKVVNTLGTLPQLQNWNTSIANWDDEIHPNKDGFSSLVNKRIGPVIKQLLN</sequence>
<evidence type="ECO:0000313" key="1">
    <source>
        <dbReference type="EMBL" id="MBZ9611321.1"/>
    </source>
</evidence>
<organism evidence="1 2">
    <name type="scientific">Rheinheimera maricola</name>
    <dbReference type="NCBI Taxonomy" id="2793282"/>
    <lineage>
        <taxon>Bacteria</taxon>
        <taxon>Pseudomonadati</taxon>
        <taxon>Pseudomonadota</taxon>
        <taxon>Gammaproteobacteria</taxon>
        <taxon>Chromatiales</taxon>
        <taxon>Chromatiaceae</taxon>
        <taxon>Rheinheimera</taxon>
    </lineage>
</organism>
<dbReference type="InterPro" id="IPR036514">
    <property type="entry name" value="SGNH_hydro_sf"/>
</dbReference>
<dbReference type="Proteomes" id="UP000663814">
    <property type="component" value="Unassembled WGS sequence"/>
</dbReference>
<reference evidence="1 2" key="1">
    <citation type="submission" date="2020-12" db="EMBL/GenBank/DDBJ databases">
        <authorList>
            <person name="Ruan W."/>
            <person name="Khan S.A."/>
            <person name="Jeon C.O."/>
        </authorList>
    </citation>
    <scope>NUCLEOTIDE SEQUENCE [LARGE SCALE GENOMIC DNA]</scope>
    <source>
        <strain evidence="1 2">MA-13</strain>
    </source>
</reference>
<dbReference type="EMBL" id="JAERPS020000002">
    <property type="protein sequence ID" value="MBZ9611321.1"/>
    <property type="molecule type" value="Genomic_DNA"/>
</dbReference>
<name>A0ABS7X6Z0_9GAMM</name>
<keyword evidence="2" id="KW-1185">Reference proteome</keyword>
<reference evidence="1 2" key="2">
    <citation type="submission" date="2021-08" db="EMBL/GenBank/DDBJ databases">
        <title>Rheinheimera aquimaris sp. nov., isolated from seawater of the East Sea in Korea.</title>
        <authorList>
            <person name="Kim K.H."/>
            <person name="Wenting R."/>
            <person name="Kim K.R."/>
            <person name="Jeon C.O."/>
        </authorList>
    </citation>
    <scope>NUCLEOTIDE SEQUENCE [LARGE SCALE GENOMIC DNA]</scope>
    <source>
        <strain evidence="1 2">MA-13</strain>
    </source>
</reference>
<gene>
    <name evidence="1" type="ORF">I4W93_006895</name>
</gene>
<dbReference type="RefSeq" id="WP_205309498.1">
    <property type="nucleotide sequence ID" value="NZ_JAERPS020000002.1"/>
</dbReference>
<evidence type="ECO:0008006" key="3">
    <source>
        <dbReference type="Google" id="ProtNLM"/>
    </source>
</evidence>
<dbReference type="SUPFAM" id="SSF52266">
    <property type="entry name" value="SGNH hydrolase"/>
    <property type="match status" value="1"/>
</dbReference>
<protein>
    <recommendedName>
        <fullName evidence="3">SGNH hydrolase-type esterase domain-containing protein</fullName>
    </recommendedName>
</protein>
<proteinExistence type="predicted"/>